<proteinExistence type="predicted"/>
<dbReference type="SUPFAM" id="SSF51735">
    <property type="entry name" value="NAD(P)-binding Rossmann-fold domains"/>
    <property type="match status" value="1"/>
</dbReference>
<evidence type="ECO:0000313" key="4">
    <source>
        <dbReference type="EMBL" id="POP50079.1"/>
    </source>
</evidence>
<dbReference type="PANTHER" id="PTHR43054:SF1">
    <property type="entry name" value="SCYLLO-INOSITOL 2-DEHYDROGENASE (NADP(+)) IOLU"/>
    <property type="match status" value="1"/>
</dbReference>
<evidence type="ECO:0000313" key="5">
    <source>
        <dbReference type="Proteomes" id="UP000237073"/>
    </source>
</evidence>
<dbReference type="InterPro" id="IPR000683">
    <property type="entry name" value="Gfo/Idh/MocA-like_OxRdtase_N"/>
</dbReference>
<protein>
    <submittedName>
        <fullName evidence="4">Oxidoreductase</fullName>
    </submittedName>
</protein>
<dbReference type="Proteomes" id="UP000247005">
    <property type="component" value="Unassembled WGS sequence"/>
</dbReference>
<dbReference type="SUPFAM" id="SSF55347">
    <property type="entry name" value="Glyceraldehyde-3-phosphate dehydrogenase-like, C-terminal domain"/>
    <property type="match status" value="1"/>
</dbReference>
<evidence type="ECO:0000259" key="1">
    <source>
        <dbReference type="Pfam" id="PF01408"/>
    </source>
</evidence>
<feature type="domain" description="GFO/IDH/MocA-like oxidoreductase" evidence="2">
    <location>
        <begin position="138"/>
        <end position="245"/>
    </location>
</feature>
<dbReference type="Gene3D" id="3.30.360.10">
    <property type="entry name" value="Dihydrodipicolinate Reductase, domain 2"/>
    <property type="match status" value="1"/>
</dbReference>
<feature type="domain" description="Gfo/Idh/MocA-like oxidoreductase N-terminal" evidence="1">
    <location>
        <begin position="1"/>
        <end position="117"/>
    </location>
</feature>
<dbReference type="InterPro" id="IPR036291">
    <property type="entry name" value="NAD(P)-bd_dom_sf"/>
</dbReference>
<organism evidence="4 6">
    <name type="scientific">Superficieibacter electus</name>
    <dbReference type="NCBI Taxonomy" id="2022662"/>
    <lineage>
        <taxon>Bacteria</taxon>
        <taxon>Pseudomonadati</taxon>
        <taxon>Pseudomonadota</taxon>
        <taxon>Gammaproteobacteria</taxon>
        <taxon>Enterobacterales</taxon>
        <taxon>Enterobacteriaceae</taxon>
        <taxon>Superficieibacter</taxon>
    </lineage>
</organism>
<comment type="caution">
    <text evidence="4">The sequence shown here is derived from an EMBL/GenBank/DDBJ whole genome shotgun (WGS) entry which is preliminary data.</text>
</comment>
<dbReference type="Pfam" id="PF22725">
    <property type="entry name" value="GFO_IDH_MocA_C3"/>
    <property type="match status" value="1"/>
</dbReference>
<accession>A0A2P5GU59</accession>
<dbReference type="Gene3D" id="3.40.50.720">
    <property type="entry name" value="NAD(P)-binding Rossmann-like Domain"/>
    <property type="match status" value="1"/>
</dbReference>
<dbReference type="Pfam" id="PF01408">
    <property type="entry name" value="GFO_IDH_MocA"/>
    <property type="match status" value="1"/>
</dbReference>
<sequence length="327" mass="36027">MRIGTIGSGAITAQFISAVQATPGMEITAVYSRQKSRAEAFAAQTGVKSAYDNLLDLVSDDDIEVVYVASPNSMHYNHCKQALEAGKHVICEKPFTSTALQLSELITLAKEHNLMLFEAISVIYMPNFALIKQYLPVLGRIRMVQCNYSQYSSKYPAFLEKRLPNVFNPAFSGGALMDINVYNLHFLCELFGEPQQVHYLANRCEGIDTSGIVTAQYADFVAVCSGAKDSFSLNFAQIQGEKGYLNVTGGINGCAQIHLQTAQETTILNAQLPLNRLLPEVQALKDMLIQKDYARCHSRLEQSLRVMRLLDAARSSAGIHFPADSLS</sequence>
<reference evidence="5 6" key="1">
    <citation type="submission" date="2018-01" db="EMBL/GenBank/DDBJ databases">
        <title>Superficieibacter electus gen. nov., sp. nov., an extended-spectrum beta-lactamase possessing member of the Enterobacteriaceae family, isolated from intensive care unit surfaces.</title>
        <authorList>
            <person name="Potter R.F."/>
            <person name="D'Souza A.W."/>
        </authorList>
    </citation>
    <scope>NUCLEOTIDE SEQUENCE [LARGE SCALE GENOMIC DNA]</scope>
    <source>
        <strain evidence="4 6">BP-1</strain>
        <strain evidence="3 5">BP-2</strain>
    </source>
</reference>
<dbReference type="AlphaFoldDB" id="A0A2P5GU59"/>
<dbReference type="PANTHER" id="PTHR43054">
    <property type="match status" value="1"/>
</dbReference>
<dbReference type="EMBL" id="PQGD01000003">
    <property type="protein sequence ID" value="POP50079.1"/>
    <property type="molecule type" value="Genomic_DNA"/>
</dbReference>
<name>A0A2P5GU59_9ENTR</name>
<evidence type="ECO:0000259" key="2">
    <source>
        <dbReference type="Pfam" id="PF22725"/>
    </source>
</evidence>
<gene>
    <name evidence="4" type="ORF">CHU32_04655</name>
    <name evidence="3" type="ORF">CHU33_03105</name>
</gene>
<keyword evidence="5" id="KW-1185">Reference proteome</keyword>
<dbReference type="OrthoDB" id="9801953at2"/>
<dbReference type="Proteomes" id="UP000237073">
    <property type="component" value="Unassembled WGS sequence"/>
</dbReference>
<dbReference type="RefSeq" id="WP_103674624.1">
    <property type="nucleotide sequence ID" value="NZ_PQGD01000003.1"/>
</dbReference>
<dbReference type="EMBL" id="PQGE01000002">
    <property type="protein sequence ID" value="POP47233.1"/>
    <property type="molecule type" value="Genomic_DNA"/>
</dbReference>
<evidence type="ECO:0000313" key="6">
    <source>
        <dbReference type="Proteomes" id="UP000247005"/>
    </source>
</evidence>
<dbReference type="InterPro" id="IPR055170">
    <property type="entry name" value="GFO_IDH_MocA-like_dom"/>
</dbReference>
<evidence type="ECO:0000313" key="3">
    <source>
        <dbReference type="EMBL" id="POP47233.1"/>
    </source>
</evidence>
<dbReference type="GO" id="GO:0000166">
    <property type="term" value="F:nucleotide binding"/>
    <property type="evidence" value="ECO:0007669"/>
    <property type="project" value="InterPro"/>
</dbReference>